<dbReference type="PROSITE" id="PS51750">
    <property type="entry name" value="BRO_N"/>
    <property type="match status" value="1"/>
</dbReference>
<dbReference type="AlphaFoldDB" id="A0A430F4D7"/>
<dbReference type="PANTHER" id="PTHR36180">
    <property type="entry name" value="DNA-BINDING PROTEIN-RELATED-RELATED"/>
    <property type="match status" value="1"/>
</dbReference>
<dbReference type="RefSeq" id="WP_126032897.1">
    <property type="nucleotide sequence ID" value="NZ_QXGI01000012.1"/>
</dbReference>
<evidence type="ECO:0000259" key="1">
    <source>
        <dbReference type="PROSITE" id="PS51750"/>
    </source>
</evidence>
<protein>
    <submittedName>
        <fullName evidence="2">Antirepressor</fullName>
    </submittedName>
</protein>
<feature type="domain" description="Bro-N" evidence="1">
    <location>
        <begin position="4"/>
        <end position="108"/>
    </location>
</feature>
<sequence length="252" mass="28261">MNTTTALQTFDFHTNAVRVHVEGEHVEYCAKDIAAALGYKDTTNAIKQHCRGVVNRHPILDSLGRTQEAVFIGEGDVYRLIASSKLPAAVEFEHWLFDEVLPSIRRHGGYMAGQESMSPEEMALASLKWLQSVVDEQKRQIEAQKPKVVFADALTASKKDILVGELAKILKQNGIEIGQNRLFAWLREHGWLMKRNGIRNFPTQKAQDMGLFFVKAKPVTLPDGSTITSYTTKVTPKGQLYFINKFLEGETA</sequence>
<dbReference type="Proteomes" id="UP000288052">
    <property type="component" value="Unassembled WGS sequence"/>
</dbReference>
<evidence type="ECO:0000313" key="2">
    <source>
        <dbReference type="EMBL" id="RSX44649.1"/>
    </source>
</evidence>
<dbReference type="GO" id="GO:0003677">
    <property type="term" value="F:DNA binding"/>
    <property type="evidence" value="ECO:0007669"/>
    <property type="project" value="InterPro"/>
</dbReference>
<dbReference type="Pfam" id="PF03374">
    <property type="entry name" value="ANT"/>
    <property type="match status" value="1"/>
</dbReference>
<keyword evidence="3" id="KW-1185">Reference proteome</keyword>
<evidence type="ECO:0000313" key="3">
    <source>
        <dbReference type="Proteomes" id="UP000288052"/>
    </source>
</evidence>
<gene>
    <name evidence="2" type="ORF">D2E22_1935</name>
</gene>
<dbReference type="InterPro" id="IPR003497">
    <property type="entry name" value="BRO_N_domain"/>
</dbReference>
<accession>A0A430F4D7</accession>
<dbReference type="OrthoDB" id="9812611at2"/>
<dbReference type="PANTHER" id="PTHR36180:SF2">
    <property type="entry name" value="BRO FAMILY PROTEIN"/>
    <property type="match status" value="1"/>
</dbReference>
<comment type="caution">
    <text evidence="2">The sequence shown here is derived from an EMBL/GenBank/DDBJ whole genome shotgun (WGS) entry which is preliminary data.</text>
</comment>
<dbReference type="InterPro" id="IPR005039">
    <property type="entry name" value="Ant_C"/>
</dbReference>
<dbReference type="EMBL" id="QXGI01000012">
    <property type="protein sequence ID" value="RSX44649.1"/>
    <property type="molecule type" value="Genomic_DNA"/>
</dbReference>
<reference evidence="2 3" key="1">
    <citation type="submission" date="2018-09" db="EMBL/GenBank/DDBJ databases">
        <title>Characterization of the phylogenetic diversity of five novel species belonging to the genus Bifidobacterium.</title>
        <authorList>
            <person name="Lugli G.A."/>
            <person name="Duranti S."/>
            <person name="Milani C."/>
        </authorList>
    </citation>
    <scope>NUCLEOTIDE SEQUENCE [LARGE SCALE GENOMIC DNA]</scope>
    <source>
        <strain evidence="2 3">2020B</strain>
    </source>
</reference>
<dbReference type="SMART" id="SM01040">
    <property type="entry name" value="Bro-N"/>
    <property type="match status" value="1"/>
</dbReference>
<dbReference type="Pfam" id="PF02498">
    <property type="entry name" value="Bro-N"/>
    <property type="match status" value="1"/>
</dbReference>
<organism evidence="2 3">
    <name type="scientific">Bifidobacterium castoris</name>
    <dbReference type="NCBI Taxonomy" id="2306972"/>
    <lineage>
        <taxon>Bacteria</taxon>
        <taxon>Bacillati</taxon>
        <taxon>Actinomycetota</taxon>
        <taxon>Actinomycetes</taxon>
        <taxon>Bifidobacteriales</taxon>
        <taxon>Bifidobacteriaceae</taxon>
        <taxon>Bifidobacterium</taxon>
    </lineage>
</organism>
<proteinExistence type="predicted"/>
<name>A0A430F4D7_9BIFI</name>